<dbReference type="NCBIfam" id="NF045538">
    <property type="entry name" value="AciT"/>
    <property type="match status" value="1"/>
</dbReference>
<dbReference type="OrthoDB" id="6712790at2"/>
<feature type="transmembrane region" description="Helical" evidence="1">
    <location>
        <begin position="29"/>
        <end position="47"/>
    </location>
</feature>
<organism evidence="2 3">
    <name type="scientific">Acinetobacter marinus</name>
    <dbReference type="NCBI Taxonomy" id="281375"/>
    <lineage>
        <taxon>Bacteria</taxon>
        <taxon>Pseudomonadati</taxon>
        <taxon>Pseudomonadota</taxon>
        <taxon>Gammaproteobacteria</taxon>
        <taxon>Moraxellales</taxon>
        <taxon>Moraxellaceae</taxon>
        <taxon>Acinetobacter</taxon>
    </lineage>
</organism>
<dbReference type="EMBL" id="FMYK01000011">
    <property type="protein sequence ID" value="SDC71538.1"/>
    <property type="molecule type" value="Genomic_DNA"/>
</dbReference>
<keyword evidence="1" id="KW-1133">Transmembrane helix</keyword>
<reference evidence="3" key="1">
    <citation type="submission" date="2016-09" db="EMBL/GenBank/DDBJ databases">
        <authorList>
            <person name="Varghese N."/>
            <person name="Submissions S."/>
        </authorList>
    </citation>
    <scope>NUCLEOTIDE SEQUENCE [LARGE SCALE GENOMIC DNA]</scope>
    <source>
        <strain evidence="3">ANC 3699</strain>
    </source>
</reference>
<protein>
    <submittedName>
        <fullName evidence="2">Uncharacterized protein</fullName>
    </submittedName>
</protein>
<gene>
    <name evidence="2" type="ORF">SAMN05421749_1115</name>
</gene>
<feature type="transmembrane region" description="Helical" evidence="1">
    <location>
        <begin position="59"/>
        <end position="80"/>
    </location>
</feature>
<dbReference type="Proteomes" id="UP000242317">
    <property type="component" value="Unassembled WGS sequence"/>
</dbReference>
<accession>A0A1G6NUW0</accession>
<keyword evidence="1" id="KW-0812">Transmembrane</keyword>
<keyword evidence="1" id="KW-0472">Membrane</keyword>
<dbReference type="InterPro" id="IPR053771">
    <property type="entry name" value="AciT"/>
</dbReference>
<feature type="transmembrane region" description="Helical" evidence="1">
    <location>
        <begin position="6"/>
        <end position="24"/>
    </location>
</feature>
<name>A0A1G6NUW0_9GAMM</name>
<evidence type="ECO:0000256" key="1">
    <source>
        <dbReference type="SAM" id="Phobius"/>
    </source>
</evidence>
<dbReference type="AlphaFoldDB" id="A0A1G6NUW0"/>
<keyword evidence="3" id="KW-1185">Reference proteome</keyword>
<proteinExistence type="predicted"/>
<evidence type="ECO:0000313" key="2">
    <source>
        <dbReference type="EMBL" id="SDC71538.1"/>
    </source>
</evidence>
<dbReference type="RefSeq" id="WP_092621402.1">
    <property type="nucleotide sequence ID" value="NZ_FMYK01000011.1"/>
</dbReference>
<evidence type="ECO:0000313" key="3">
    <source>
        <dbReference type="Proteomes" id="UP000242317"/>
    </source>
</evidence>
<sequence>MFALNVATIIGGSLVGLAVLLIAFSRYRYWLVFMCAGMVFWGGLELLRAGIQSVFDMPLLYGYVSAMMVCLVAFTVIIAMNDRRLARLTDTKVKYIEHTPVYDD</sequence>